<evidence type="ECO:0000256" key="4">
    <source>
        <dbReference type="ARBA" id="ARBA00022695"/>
    </source>
</evidence>
<evidence type="ECO:0000256" key="5">
    <source>
        <dbReference type="ARBA" id="ARBA00022705"/>
    </source>
</evidence>
<dbReference type="InterPro" id="IPR030846">
    <property type="entry name" value="DnaG_bac"/>
</dbReference>
<keyword evidence="6 12" id="KW-0479">Metal-binding</keyword>
<comment type="subunit">
    <text evidence="12">Monomer. Interacts with DnaB.</text>
</comment>
<dbReference type="Gene3D" id="3.90.980.10">
    <property type="entry name" value="DNA primase, catalytic core, N-terminal domain"/>
    <property type="match status" value="1"/>
</dbReference>
<comment type="caution">
    <text evidence="15">The sequence shown here is derived from an EMBL/GenBank/DDBJ whole genome shotgun (WGS) entry which is preliminary data.</text>
</comment>
<dbReference type="Gene3D" id="3.40.1360.10">
    <property type="match status" value="1"/>
</dbReference>
<keyword evidence="4 12" id="KW-0548">Nucleotidyltransferase</keyword>
<dbReference type="SMART" id="SM00400">
    <property type="entry name" value="ZnF_CHCC"/>
    <property type="match status" value="1"/>
</dbReference>
<dbReference type="PANTHER" id="PTHR30313:SF2">
    <property type="entry name" value="DNA PRIMASE"/>
    <property type="match status" value="1"/>
</dbReference>
<dbReference type="InterPro" id="IPR002694">
    <property type="entry name" value="Znf_CHC2"/>
</dbReference>
<dbReference type="InterPro" id="IPR013264">
    <property type="entry name" value="DNAG_N"/>
</dbReference>
<dbReference type="PIRSF" id="PIRSF002811">
    <property type="entry name" value="DnaG"/>
    <property type="match status" value="1"/>
</dbReference>
<feature type="zinc finger region" description="CHC2-type" evidence="12">
    <location>
        <begin position="39"/>
        <end position="63"/>
    </location>
</feature>
<reference evidence="16" key="1">
    <citation type="journal article" date="2019" name="Int. J. Syst. Evol. Microbiol.">
        <title>The Global Catalogue of Microorganisms (GCM) 10K type strain sequencing project: providing services to taxonomists for standard genome sequencing and annotation.</title>
        <authorList>
            <consortium name="The Broad Institute Genomics Platform"/>
            <consortium name="The Broad Institute Genome Sequencing Center for Infectious Disease"/>
            <person name="Wu L."/>
            <person name="Ma J."/>
        </authorList>
    </citation>
    <scope>NUCLEOTIDE SEQUENCE [LARGE SCALE GENOMIC DNA]</scope>
    <source>
        <strain evidence="16">JCM 18050</strain>
    </source>
</reference>
<dbReference type="NCBIfam" id="TIGR01391">
    <property type="entry name" value="dnaG"/>
    <property type="match status" value="1"/>
</dbReference>
<keyword evidence="16" id="KW-1185">Reference proteome</keyword>
<dbReference type="InterPro" id="IPR016136">
    <property type="entry name" value="DNA_helicase_N/primase_C"/>
</dbReference>
<evidence type="ECO:0000256" key="2">
    <source>
        <dbReference type="ARBA" id="ARBA00022515"/>
    </source>
</evidence>
<keyword evidence="5 12" id="KW-0235">DNA replication</keyword>
<dbReference type="Proteomes" id="UP001500171">
    <property type="component" value="Unassembled WGS sequence"/>
</dbReference>
<evidence type="ECO:0000256" key="9">
    <source>
        <dbReference type="ARBA" id="ARBA00022842"/>
    </source>
</evidence>
<dbReference type="InterPro" id="IPR050219">
    <property type="entry name" value="DnaG_primase"/>
</dbReference>
<evidence type="ECO:0000256" key="8">
    <source>
        <dbReference type="ARBA" id="ARBA00022833"/>
    </source>
</evidence>
<dbReference type="Gene3D" id="3.90.580.10">
    <property type="entry name" value="Zinc finger, CHC2-type domain"/>
    <property type="match status" value="1"/>
</dbReference>
<evidence type="ECO:0000256" key="11">
    <source>
        <dbReference type="ARBA" id="ARBA00023163"/>
    </source>
</evidence>
<evidence type="ECO:0000256" key="1">
    <source>
        <dbReference type="ARBA" id="ARBA00022478"/>
    </source>
</evidence>
<sequence length="597" mass="67556">MKRIPQDFIIDLIARINIVDVVGQRIKIKKRGKDYWGNCPFHNEKTPSFSVSEKKQMYYCFGCGAGGSAIDFMMNYDRLSYPEAIEELANLHGITVPFIETSTDNTGQQNKSQVSGQNVRRELYNLMGKLANFYHAQLDTDQAQKAREYLIHRGLDETTINHYNIGYSPDDWRLTFNQIAKSTQEKKLYDQAGMLVSNDAGNQYDRFRGRIMFPIRDRQGNIIAFGGRTIKANESAKYINSPETAIFHKGYQLYGLYEAQQINRNPDKLLVVEGYMDVVSLAQFGISYAVAALGTATTEDHIKLLFRATDNIIFCFDGDEAGRRAAWRALNVLLPTLIDGKQIKFAFLPEGEDPDSLVRKEGKDAFEQRLDDGLTLSKFLFEELVVQVDLKTSEGKSKLSSLALPLISQVKAQSFALTLKQQLGDYLGFLDMNQIDKLIQQHTSSPSTEAESEKSAPIIKMKLTTMRILIGLLIQNPELSKLVPDVASLKQVNLAGIELFIELLKICHDHPNILTAQILAEYANKPIIKQLNLLAIWEHKYPEEEISTIFSHTLKELYDNILAQRQDELIAKDRVTKLTAAEKKELATLILVLSKKD</sequence>
<dbReference type="Gene3D" id="1.10.860.10">
    <property type="entry name" value="DNAb Helicase, Chain A"/>
    <property type="match status" value="1"/>
</dbReference>
<name>A0ABP9MXQ6_9GAMM</name>
<dbReference type="SUPFAM" id="SSF56731">
    <property type="entry name" value="DNA primase core"/>
    <property type="match status" value="1"/>
</dbReference>
<keyword evidence="2 12" id="KW-0639">Primosome</keyword>
<dbReference type="Pfam" id="PF08275">
    <property type="entry name" value="DNAG_N"/>
    <property type="match status" value="1"/>
</dbReference>
<dbReference type="EMBL" id="BAABHY010000001">
    <property type="protein sequence ID" value="GAA5104015.1"/>
    <property type="molecule type" value="Genomic_DNA"/>
</dbReference>
<keyword evidence="11 12" id="KW-0804">Transcription</keyword>
<dbReference type="InterPro" id="IPR036977">
    <property type="entry name" value="DNA_primase_Znf_CHC2"/>
</dbReference>
<comment type="domain">
    <text evidence="12">Contains an N-terminal zinc-binding domain, a central core domain that contains the primase activity, and a C-terminal DnaB-binding domain.</text>
</comment>
<dbReference type="InterPro" id="IPR019475">
    <property type="entry name" value="DNA_primase_DnaB-bd"/>
</dbReference>
<keyword evidence="10 12" id="KW-0238">DNA-binding</keyword>
<feature type="domain" description="Toprim" evidence="14">
    <location>
        <begin position="267"/>
        <end position="349"/>
    </location>
</feature>
<evidence type="ECO:0000259" key="14">
    <source>
        <dbReference type="PROSITE" id="PS50880"/>
    </source>
</evidence>
<keyword evidence="8 12" id="KW-0862">Zinc</keyword>
<comment type="catalytic activity">
    <reaction evidence="12">
        <text>ssDNA + n NTP = ssDNA/pppN(pN)n-1 hybrid + (n-1) diphosphate.</text>
        <dbReference type="EC" id="2.7.7.101"/>
    </reaction>
</comment>
<evidence type="ECO:0000256" key="12">
    <source>
        <dbReference type="HAMAP-Rule" id="MF_00974"/>
    </source>
</evidence>
<dbReference type="InterPro" id="IPR034151">
    <property type="entry name" value="TOPRIM_DnaG_bac"/>
</dbReference>
<dbReference type="SMART" id="SM00493">
    <property type="entry name" value="TOPRIM"/>
    <property type="match status" value="1"/>
</dbReference>
<comment type="function">
    <text evidence="12 13">RNA polymerase that catalyzes the synthesis of short RNA molecules used as primers for DNA polymerase during DNA replication.</text>
</comment>
<dbReference type="Pfam" id="PF01807">
    <property type="entry name" value="Zn_ribbon_DnaG"/>
    <property type="match status" value="1"/>
</dbReference>
<evidence type="ECO:0000256" key="10">
    <source>
        <dbReference type="ARBA" id="ARBA00023125"/>
    </source>
</evidence>
<dbReference type="HAMAP" id="MF_00974">
    <property type="entry name" value="DNA_primase_DnaG"/>
    <property type="match status" value="1"/>
</dbReference>
<dbReference type="PROSITE" id="PS50880">
    <property type="entry name" value="TOPRIM"/>
    <property type="match status" value="1"/>
</dbReference>
<dbReference type="InterPro" id="IPR006171">
    <property type="entry name" value="TOPRIM_dom"/>
</dbReference>
<dbReference type="SMART" id="SM00766">
    <property type="entry name" value="DnaG_DnaB_bind"/>
    <property type="match status" value="1"/>
</dbReference>
<dbReference type="Pfam" id="PF08278">
    <property type="entry name" value="DnaG_DnaB_bind"/>
    <property type="match status" value="1"/>
</dbReference>
<proteinExistence type="inferred from homology"/>
<dbReference type="RefSeq" id="WP_345487617.1">
    <property type="nucleotide sequence ID" value="NZ_BAABHY010000001.1"/>
</dbReference>
<evidence type="ECO:0000256" key="3">
    <source>
        <dbReference type="ARBA" id="ARBA00022679"/>
    </source>
</evidence>
<keyword evidence="7 12" id="KW-0863">Zinc-finger</keyword>
<dbReference type="CDD" id="cd03364">
    <property type="entry name" value="TOPRIM_DnaG_primases"/>
    <property type="match status" value="1"/>
</dbReference>
<evidence type="ECO:0000256" key="13">
    <source>
        <dbReference type="PIRNR" id="PIRNR002811"/>
    </source>
</evidence>
<protein>
    <recommendedName>
        <fullName evidence="12 13">DNA primase</fullName>
        <ecNumber evidence="12">2.7.7.101</ecNumber>
    </recommendedName>
</protein>
<dbReference type="Pfam" id="PF13155">
    <property type="entry name" value="Toprim_2"/>
    <property type="match status" value="1"/>
</dbReference>
<evidence type="ECO:0000256" key="7">
    <source>
        <dbReference type="ARBA" id="ARBA00022771"/>
    </source>
</evidence>
<comment type="cofactor">
    <cofactor evidence="12 13">
        <name>Zn(2+)</name>
        <dbReference type="ChEBI" id="CHEBI:29105"/>
    </cofactor>
    <text evidence="12 13">Binds 1 zinc ion per monomer.</text>
</comment>
<gene>
    <name evidence="12 15" type="primary">dnaG</name>
    <name evidence="15" type="ORF">GCM10023211_01040</name>
</gene>
<evidence type="ECO:0000313" key="15">
    <source>
        <dbReference type="EMBL" id="GAA5104015.1"/>
    </source>
</evidence>
<keyword evidence="3 12" id="KW-0808">Transferase</keyword>
<dbReference type="InterPro" id="IPR013173">
    <property type="entry name" value="DNA_primase_DnaG_DnaB-bd_dom"/>
</dbReference>
<comment type="similarity">
    <text evidence="12 13">Belongs to the DnaG primase family.</text>
</comment>
<dbReference type="EC" id="2.7.7.101" evidence="12"/>
<accession>A0ABP9MXQ6</accession>
<keyword evidence="1 12" id="KW-0240">DNA-directed RNA polymerase</keyword>
<evidence type="ECO:0000313" key="16">
    <source>
        <dbReference type="Proteomes" id="UP001500171"/>
    </source>
</evidence>
<dbReference type="SUPFAM" id="SSF57783">
    <property type="entry name" value="Zinc beta-ribbon"/>
    <property type="match status" value="1"/>
</dbReference>
<dbReference type="PANTHER" id="PTHR30313">
    <property type="entry name" value="DNA PRIMASE"/>
    <property type="match status" value="1"/>
</dbReference>
<evidence type="ECO:0000256" key="6">
    <source>
        <dbReference type="ARBA" id="ARBA00022723"/>
    </source>
</evidence>
<keyword evidence="9" id="KW-0460">Magnesium</keyword>
<dbReference type="InterPro" id="IPR037068">
    <property type="entry name" value="DNA_primase_core_N_sf"/>
</dbReference>
<dbReference type="Gene3D" id="1.20.50.20">
    <property type="entry name" value="DnaG, RNA polymerase domain, helical bundle"/>
    <property type="match status" value="1"/>
</dbReference>
<organism evidence="15 16">
    <name type="scientific">Orbus sasakiae</name>
    <dbReference type="NCBI Taxonomy" id="1078475"/>
    <lineage>
        <taxon>Bacteria</taxon>
        <taxon>Pseudomonadati</taxon>
        <taxon>Pseudomonadota</taxon>
        <taxon>Gammaproteobacteria</taxon>
        <taxon>Orbales</taxon>
        <taxon>Orbaceae</taxon>
        <taxon>Orbus</taxon>
    </lineage>
</organism>
<dbReference type="Pfam" id="PF10410">
    <property type="entry name" value="DnaB_bind"/>
    <property type="match status" value="1"/>
</dbReference>
<dbReference type="SUPFAM" id="SSF117023">
    <property type="entry name" value="DNA primase DnaG, C-terminal domain"/>
    <property type="match status" value="1"/>
</dbReference>
<dbReference type="InterPro" id="IPR006295">
    <property type="entry name" value="DNA_primase_DnaG"/>
</dbReference>